<comment type="subcellular location">
    <subcellularLocation>
        <location evidence="1">Membrane</location>
        <topology evidence="1">Multi-pass membrane protein</topology>
    </subcellularLocation>
</comment>
<evidence type="ECO:0000256" key="5">
    <source>
        <dbReference type="ARBA" id="ARBA00023136"/>
    </source>
</evidence>
<gene>
    <name evidence="9" type="ORF">FCC1311_112002</name>
</gene>
<dbReference type="Pfam" id="PF01061">
    <property type="entry name" value="ABC2_membrane"/>
    <property type="match status" value="1"/>
</dbReference>
<dbReference type="InterPro" id="IPR013525">
    <property type="entry name" value="ABC2_TM"/>
</dbReference>
<feature type="transmembrane region" description="Helical" evidence="7">
    <location>
        <begin position="381"/>
        <end position="401"/>
    </location>
</feature>
<keyword evidence="3 7" id="KW-0812">Transmembrane</keyword>
<proteinExistence type="predicted"/>
<dbReference type="InterPro" id="IPR027417">
    <property type="entry name" value="P-loop_NTPase"/>
</dbReference>
<evidence type="ECO:0000259" key="8">
    <source>
        <dbReference type="PROSITE" id="PS50893"/>
    </source>
</evidence>
<feature type="transmembrane region" description="Helical" evidence="7">
    <location>
        <begin position="422"/>
        <end position="452"/>
    </location>
</feature>
<accession>A0A2R5GVW9</accession>
<dbReference type="PANTHER" id="PTHR19241">
    <property type="entry name" value="ATP-BINDING CASSETTE TRANSPORTER"/>
    <property type="match status" value="1"/>
</dbReference>
<dbReference type="InterPro" id="IPR003439">
    <property type="entry name" value="ABC_transporter-like_ATP-bd"/>
</dbReference>
<feature type="domain" description="ABC transporter" evidence="8">
    <location>
        <begin position="2"/>
        <end position="253"/>
    </location>
</feature>
<feature type="compositionally biased region" description="Acidic residues" evidence="6">
    <location>
        <begin position="44"/>
        <end position="53"/>
    </location>
</feature>
<feature type="transmembrane region" description="Helical" evidence="7">
    <location>
        <begin position="491"/>
        <end position="513"/>
    </location>
</feature>
<name>A0A2R5GVW9_9STRA</name>
<organism evidence="9 10">
    <name type="scientific">Hondaea fermentalgiana</name>
    <dbReference type="NCBI Taxonomy" id="2315210"/>
    <lineage>
        <taxon>Eukaryota</taxon>
        <taxon>Sar</taxon>
        <taxon>Stramenopiles</taxon>
        <taxon>Bigyra</taxon>
        <taxon>Labyrinthulomycetes</taxon>
        <taxon>Thraustochytrida</taxon>
        <taxon>Thraustochytriidae</taxon>
        <taxon>Hondaea</taxon>
    </lineage>
</organism>
<evidence type="ECO:0000256" key="7">
    <source>
        <dbReference type="SAM" id="Phobius"/>
    </source>
</evidence>
<keyword evidence="5 7" id="KW-0472">Membrane</keyword>
<dbReference type="GO" id="GO:0140359">
    <property type="term" value="F:ABC-type transporter activity"/>
    <property type="evidence" value="ECO:0007669"/>
    <property type="project" value="InterPro"/>
</dbReference>
<evidence type="ECO:0000256" key="6">
    <source>
        <dbReference type="SAM" id="MobiDB-lite"/>
    </source>
</evidence>
<dbReference type="Gene3D" id="3.40.50.300">
    <property type="entry name" value="P-loop containing nucleotide triphosphate hydrolases"/>
    <property type="match status" value="1"/>
</dbReference>
<keyword evidence="4 7" id="KW-1133">Transmembrane helix</keyword>
<dbReference type="GO" id="GO:0016887">
    <property type="term" value="F:ATP hydrolysis activity"/>
    <property type="evidence" value="ECO:0007669"/>
    <property type="project" value="InterPro"/>
</dbReference>
<feature type="region of interest" description="Disordered" evidence="6">
    <location>
        <begin position="28"/>
        <end position="57"/>
    </location>
</feature>
<evidence type="ECO:0000256" key="4">
    <source>
        <dbReference type="ARBA" id="ARBA00022989"/>
    </source>
</evidence>
<feature type="region of interest" description="Disordered" evidence="6">
    <location>
        <begin position="1"/>
        <end position="20"/>
    </location>
</feature>
<dbReference type="EMBL" id="BEYU01000240">
    <property type="protein sequence ID" value="GBG34977.1"/>
    <property type="molecule type" value="Genomic_DNA"/>
</dbReference>
<dbReference type="Proteomes" id="UP000241890">
    <property type="component" value="Unassembled WGS sequence"/>
</dbReference>
<evidence type="ECO:0000256" key="1">
    <source>
        <dbReference type="ARBA" id="ARBA00004141"/>
    </source>
</evidence>
<feature type="transmembrane region" description="Helical" evidence="7">
    <location>
        <begin position="458"/>
        <end position="479"/>
    </location>
</feature>
<evidence type="ECO:0000313" key="10">
    <source>
        <dbReference type="Proteomes" id="UP000241890"/>
    </source>
</evidence>
<evidence type="ECO:0000313" key="9">
    <source>
        <dbReference type="EMBL" id="GBG34977.1"/>
    </source>
</evidence>
<sequence length="607" mass="67854">MLQEEPTAKAVPVLDDETEIENDDALEALENGETQVSEKKEPQGDEPAEENEDAEAKRKLTAVQYSKLISRVRGDEHWPVHVGFKDLEYTVSNDIHSPSATVVEALTFSAVLRQPADVPRHEKESFVEGVLDTLDLQNIRDFKIGFKQSGGLSTEQVKRVTIGVELSANPAIIFADEPTSGLDASSAQIIMKGLKRIASAGRTVVCTIHQPSKDIFLNFDRLLLLRRGGEMVYFGDLGEKSQCLLDYLGAIPGTAPMPNPRYNPATYMLEVIGAGAGEESQTDYANEYRESKLRLQNEERIDALVKRNLDERPEIHFEHDYASGFGTQLELLTKRWFWGYWRNPGYNATRFLIAIFIALFFGFSFFQNVNDLTTTQDVQSVVGLTLISSAFLSVIALNTAIPTIMDERTPFYRERAASYYGVAPMIIAITSTEVPYVIAAALVYIPIFYFIVHFWYNVAAFFLFWCTYTLFMLVMTFWGHFLASVAPNQQVASVLGAISFGLWVQTAGLVIAVRDIPIYWYWLSCINPIRYVFNALVSIQLACDDANSDGPGCQQLSTGGTAWDYVQNNFGFEADDYIYCISALAGGAVGLRILSILAYTYVSFLKR</sequence>
<dbReference type="SUPFAM" id="SSF52540">
    <property type="entry name" value="P-loop containing nucleoside triphosphate hydrolases"/>
    <property type="match status" value="1"/>
</dbReference>
<comment type="caution">
    <text evidence="9">The sequence shown here is derived from an EMBL/GenBank/DDBJ whole genome shotgun (WGS) entry which is preliminary data.</text>
</comment>
<dbReference type="OrthoDB" id="66620at2759"/>
<keyword evidence="10" id="KW-1185">Reference proteome</keyword>
<evidence type="ECO:0000256" key="2">
    <source>
        <dbReference type="ARBA" id="ARBA00022448"/>
    </source>
</evidence>
<dbReference type="GO" id="GO:0016020">
    <property type="term" value="C:membrane"/>
    <property type="evidence" value="ECO:0007669"/>
    <property type="project" value="UniProtKB-SubCell"/>
</dbReference>
<dbReference type="PROSITE" id="PS50893">
    <property type="entry name" value="ABC_TRANSPORTER_2"/>
    <property type="match status" value="1"/>
</dbReference>
<reference evidence="9 10" key="1">
    <citation type="submission" date="2017-12" db="EMBL/GenBank/DDBJ databases">
        <title>Sequencing, de novo assembly and annotation of complete genome of a new Thraustochytrid species, strain FCC1311.</title>
        <authorList>
            <person name="Sedici K."/>
            <person name="Godart F."/>
            <person name="Aiese Cigliano R."/>
            <person name="Sanseverino W."/>
            <person name="Barakat M."/>
            <person name="Ortet P."/>
            <person name="Marechal E."/>
            <person name="Cagnac O."/>
            <person name="Amato A."/>
        </authorList>
    </citation>
    <scope>NUCLEOTIDE SEQUENCE [LARGE SCALE GENOMIC DNA]</scope>
</reference>
<dbReference type="GO" id="GO:0005524">
    <property type="term" value="F:ATP binding"/>
    <property type="evidence" value="ECO:0007669"/>
    <property type="project" value="InterPro"/>
</dbReference>
<evidence type="ECO:0000256" key="3">
    <source>
        <dbReference type="ARBA" id="ARBA00022692"/>
    </source>
</evidence>
<keyword evidence="2" id="KW-0813">Transport</keyword>
<dbReference type="InParanoid" id="A0A2R5GVW9"/>
<dbReference type="AlphaFoldDB" id="A0A2R5GVW9"/>
<feature type="transmembrane region" description="Helical" evidence="7">
    <location>
        <begin position="577"/>
        <end position="602"/>
    </location>
</feature>
<feature type="transmembrane region" description="Helical" evidence="7">
    <location>
        <begin position="351"/>
        <end position="369"/>
    </location>
</feature>
<protein>
    <submittedName>
        <fullName evidence="9">ABC transporter G family member 31</fullName>
    </submittedName>
</protein>